<dbReference type="EMBL" id="BAAAKJ010000214">
    <property type="protein sequence ID" value="GAA1399177.1"/>
    <property type="molecule type" value="Genomic_DNA"/>
</dbReference>
<organism evidence="2 3">
    <name type="scientific">Kitasatospora putterlickiae</name>
    <dbReference type="NCBI Taxonomy" id="221725"/>
    <lineage>
        <taxon>Bacteria</taxon>
        <taxon>Bacillati</taxon>
        <taxon>Actinomycetota</taxon>
        <taxon>Actinomycetes</taxon>
        <taxon>Kitasatosporales</taxon>
        <taxon>Streptomycetaceae</taxon>
        <taxon>Kitasatospora</taxon>
    </lineage>
</organism>
<dbReference type="SUPFAM" id="SSF55811">
    <property type="entry name" value="Nudix"/>
    <property type="match status" value="1"/>
</dbReference>
<keyword evidence="3" id="KW-1185">Reference proteome</keyword>
<accession>A0ABN1Y6B0</accession>
<name>A0ABN1Y6B0_9ACTN</name>
<evidence type="ECO:0000313" key="3">
    <source>
        <dbReference type="Proteomes" id="UP001499863"/>
    </source>
</evidence>
<gene>
    <name evidence="2" type="ORF">GCM10009639_38520</name>
</gene>
<protein>
    <recommendedName>
        <fullName evidence="1">Nudix hydrolase domain-containing protein</fullName>
    </recommendedName>
</protein>
<dbReference type="RefSeq" id="WP_344337506.1">
    <property type="nucleotide sequence ID" value="NZ_BAAAKJ010000214.1"/>
</dbReference>
<evidence type="ECO:0000259" key="1">
    <source>
        <dbReference type="Pfam" id="PF00293"/>
    </source>
</evidence>
<dbReference type="InterPro" id="IPR015797">
    <property type="entry name" value="NUDIX_hydrolase-like_dom_sf"/>
</dbReference>
<reference evidence="2 3" key="1">
    <citation type="journal article" date="2019" name="Int. J. Syst. Evol. Microbiol.">
        <title>The Global Catalogue of Microorganisms (GCM) 10K type strain sequencing project: providing services to taxonomists for standard genome sequencing and annotation.</title>
        <authorList>
            <consortium name="The Broad Institute Genomics Platform"/>
            <consortium name="The Broad Institute Genome Sequencing Center for Infectious Disease"/>
            <person name="Wu L."/>
            <person name="Ma J."/>
        </authorList>
    </citation>
    <scope>NUCLEOTIDE SEQUENCE [LARGE SCALE GENOMIC DNA]</scope>
    <source>
        <strain evidence="2 3">JCM 12393</strain>
    </source>
</reference>
<dbReference type="Pfam" id="PF00293">
    <property type="entry name" value="NUDIX"/>
    <property type="match status" value="1"/>
</dbReference>
<proteinExistence type="predicted"/>
<comment type="caution">
    <text evidence="2">The sequence shown here is derived from an EMBL/GenBank/DDBJ whole genome shotgun (WGS) entry which is preliminary data.</text>
</comment>
<feature type="domain" description="Nudix hydrolase" evidence="1">
    <location>
        <begin position="22"/>
        <end position="141"/>
    </location>
</feature>
<dbReference type="InterPro" id="IPR000086">
    <property type="entry name" value="NUDIX_hydrolase_dom"/>
</dbReference>
<dbReference type="Proteomes" id="UP001499863">
    <property type="component" value="Unassembled WGS sequence"/>
</dbReference>
<dbReference type="Gene3D" id="3.90.79.10">
    <property type="entry name" value="Nucleoside Triphosphate Pyrophosphohydrolase"/>
    <property type="match status" value="1"/>
</dbReference>
<evidence type="ECO:0000313" key="2">
    <source>
        <dbReference type="EMBL" id="GAA1399177.1"/>
    </source>
</evidence>
<sequence length="162" mass="17906">MLHNLPAILTNPPRRRLGHQTLILNRDGAILLIGTAYKSGLMLPGGSAEANELPHLAARRHTETETGLVLPLRHILATDYVSAHHLPEGVNFVYWGGHLTPAQETTVARHRPPATITAVHWLHPHQLPDAMDPEQHRRTTHALTALTRGIHLPFLLRGTPAE</sequence>